<keyword evidence="1" id="KW-1015">Disulfide bond</keyword>
<dbReference type="GeneID" id="106517679"/>
<feature type="domain" description="Ig-like" evidence="5">
    <location>
        <begin position="150"/>
        <end position="242"/>
    </location>
</feature>
<feature type="compositionally biased region" description="Basic and acidic residues" evidence="2">
    <location>
        <begin position="328"/>
        <end position="340"/>
    </location>
</feature>
<name>A0A2I4B8S4_AUSLI</name>
<protein>
    <submittedName>
        <fullName evidence="7">Myeloid cell surface antigen CD33</fullName>
    </submittedName>
</protein>
<dbReference type="InterPro" id="IPR007110">
    <property type="entry name" value="Ig-like_dom"/>
</dbReference>
<dbReference type="Pfam" id="PF08205">
    <property type="entry name" value="C2-set_2"/>
    <property type="match status" value="1"/>
</dbReference>
<dbReference type="PROSITE" id="PS50835">
    <property type="entry name" value="IG_LIKE"/>
    <property type="match status" value="1"/>
</dbReference>
<accession>A0A2I4B8S4</accession>
<dbReference type="OrthoDB" id="10039395at2759"/>
<dbReference type="Gene3D" id="2.60.40.10">
    <property type="entry name" value="Immunoglobulins"/>
    <property type="match status" value="2"/>
</dbReference>
<reference evidence="7" key="1">
    <citation type="submission" date="2025-08" db="UniProtKB">
        <authorList>
            <consortium name="RefSeq"/>
        </authorList>
    </citation>
    <scope>IDENTIFICATION</scope>
    <source>
        <strain evidence="7">Quisiro</strain>
        <tissue evidence="7">Liver</tissue>
    </source>
</reference>
<feature type="transmembrane region" description="Helical" evidence="3">
    <location>
        <begin position="254"/>
        <end position="276"/>
    </location>
</feature>
<evidence type="ECO:0000256" key="3">
    <source>
        <dbReference type="SAM" id="Phobius"/>
    </source>
</evidence>
<dbReference type="PANTHER" id="PTHR46484">
    <property type="entry name" value="SI:CH211-171H4.5-RELATED"/>
    <property type="match status" value="1"/>
</dbReference>
<evidence type="ECO:0000259" key="5">
    <source>
        <dbReference type="PROSITE" id="PS50835"/>
    </source>
</evidence>
<dbReference type="InParanoid" id="A0A2I4B8S4"/>
<feature type="non-terminal residue" evidence="7">
    <location>
        <position position="401"/>
    </location>
</feature>
<evidence type="ECO:0000256" key="1">
    <source>
        <dbReference type="ARBA" id="ARBA00023157"/>
    </source>
</evidence>
<keyword evidence="4" id="KW-0732">Signal</keyword>
<sequence length="401" mass="45774">MDKEKKIIVFGLLLAVVCSLVFCDKWTASVEEQIDAVVSTCVVVPCSFSHPGGELPSSRLRGIWHRKGDQSQIIYHDDRSRILDSFKERTKMLGSLGQGNCTLEIRPVNDHDNGPFCYRIELVEKDNNNPTSDKFSFTHNCVKLKMINEPPKPVLTHPETATQGKPYTAMCSVRHTCQSQAPKLMWSQGTEEGTLTVHQDIHHGIWEVESILTFIPEEEHDGTDLTCTATFSGGRTSSTSITINVKRTVNFNHIIIPVAVATSIIVIFGLFCIVMVKRYKNRIAELQNQDGRKQANDRPGPPPRPEKRRSMWDRLSRRNPQGNRRTPPRPEERRSEEDRVGWNTERRSFWNRFSRRLDDRANYSVGYLRTSDTVDFNTHTSKPRCPSPKNQKRRPAPPAPE</sequence>
<dbReference type="STRING" id="52670.A0A2I4B8S4"/>
<feature type="region of interest" description="Disordered" evidence="2">
    <location>
        <begin position="368"/>
        <end position="401"/>
    </location>
</feature>
<dbReference type="PANTHER" id="PTHR46484:SF7">
    <property type="entry name" value="MYELIN-ASSOCIATED GLYCOPROTEIN-LIKE-RELATED"/>
    <property type="match status" value="1"/>
</dbReference>
<evidence type="ECO:0000313" key="7">
    <source>
        <dbReference type="RefSeq" id="XP_013864113.1"/>
    </source>
</evidence>
<keyword evidence="3" id="KW-1133">Transmembrane helix</keyword>
<feature type="compositionally biased region" description="Basic and acidic residues" evidence="2">
    <location>
        <begin position="304"/>
        <end position="316"/>
    </location>
</feature>
<feature type="region of interest" description="Disordered" evidence="2">
    <location>
        <begin position="287"/>
        <end position="340"/>
    </location>
</feature>
<feature type="signal peptide" evidence="4">
    <location>
        <begin position="1"/>
        <end position="23"/>
    </location>
</feature>
<evidence type="ECO:0000256" key="4">
    <source>
        <dbReference type="SAM" id="SignalP"/>
    </source>
</evidence>
<dbReference type="RefSeq" id="XP_013864113.1">
    <property type="nucleotide sequence ID" value="XM_014008659.1"/>
</dbReference>
<dbReference type="KEGG" id="alim:106517679"/>
<keyword evidence="6" id="KW-1185">Reference proteome</keyword>
<dbReference type="AlphaFoldDB" id="A0A2I4B8S4"/>
<feature type="compositionally biased region" description="Polar residues" evidence="2">
    <location>
        <begin position="370"/>
        <end position="380"/>
    </location>
</feature>
<feature type="chain" id="PRO_5014197858" evidence="4">
    <location>
        <begin position="24"/>
        <end position="401"/>
    </location>
</feature>
<dbReference type="Proteomes" id="UP000192220">
    <property type="component" value="Unplaced"/>
</dbReference>
<organism evidence="6 7">
    <name type="scientific">Austrofundulus limnaeus</name>
    <name type="common">Annual killifish</name>
    <dbReference type="NCBI Taxonomy" id="52670"/>
    <lineage>
        <taxon>Eukaryota</taxon>
        <taxon>Metazoa</taxon>
        <taxon>Chordata</taxon>
        <taxon>Craniata</taxon>
        <taxon>Vertebrata</taxon>
        <taxon>Euteleostomi</taxon>
        <taxon>Actinopterygii</taxon>
        <taxon>Neopterygii</taxon>
        <taxon>Teleostei</taxon>
        <taxon>Neoteleostei</taxon>
        <taxon>Acanthomorphata</taxon>
        <taxon>Ovalentaria</taxon>
        <taxon>Atherinomorphae</taxon>
        <taxon>Cyprinodontiformes</taxon>
        <taxon>Rivulidae</taxon>
        <taxon>Austrofundulus</taxon>
    </lineage>
</organism>
<keyword evidence="3" id="KW-0472">Membrane</keyword>
<dbReference type="SUPFAM" id="SSF48726">
    <property type="entry name" value="Immunoglobulin"/>
    <property type="match status" value="2"/>
</dbReference>
<proteinExistence type="predicted"/>
<gene>
    <name evidence="7" type="primary">LOC106517679</name>
</gene>
<keyword evidence="3" id="KW-0812">Transmembrane</keyword>
<dbReference type="InterPro" id="IPR013783">
    <property type="entry name" value="Ig-like_fold"/>
</dbReference>
<evidence type="ECO:0000313" key="6">
    <source>
        <dbReference type="Proteomes" id="UP000192220"/>
    </source>
</evidence>
<dbReference type="InterPro" id="IPR036179">
    <property type="entry name" value="Ig-like_dom_sf"/>
</dbReference>
<evidence type="ECO:0000256" key="2">
    <source>
        <dbReference type="SAM" id="MobiDB-lite"/>
    </source>
</evidence>
<dbReference type="InterPro" id="IPR013162">
    <property type="entry name" value="CD80_C2-set"/>
</dbReference>